<evidence type="ECO:0000259" key="20">
    <source>
        <dbReference type="PROSITE" id="PS50893"/>
    </source>
</evidence>
<dbReference type="CDD" id="cd06261">
    <property type="entry name" value="TM_PBP2"/>
    <property type="match status" value="2"/>
</dbReference>
<evidence type="ECO:0000256" key="17">
    <source>
        <dbReference type="ARBA" id="ARBA00057369"/>
    </source>
</evidence>
<dbReference type="EC" id="7.3.2.6" evidence="14"/>
<evidence type="ECO:0000256" key="4">
    <source>
        <dbReference type="ARBA" id="ARBA00022475"/>
    </source>
</evidence>
<evidence type="ECO:0000313" key="22">
    <source>
        <dbReference type="EMBL" id="ELY57989.1"/>
    </source>
</evidence>
<dbReference type="PANTHER" id="PTHR43357">
    <property type="entry name" value="INNER MEMBRANE ABC TRANSPORTER PERMEASE PROTEIN YDCV"/>
    <property type="match status" value="1"/>
</dbReference>
<dbReference type="SUPFAM" id="SSF52540">
    <property type="entry name" value="P-loop containing nucleoside triphosphate hydrolases"/>
    <property type="match status" value="1"/>
</dbReference>
<comment type="caution">
    <text evidence="22">The sequence shown here is derived from an EMBL/GenBank/DDBJ whole genome shotgun (WGS) entry which is preliminary data.</text>
</comment>
<evidence type="ECO:0000256" key="13">
    <source>
        <dbReference type="ARBA" id="ARBA00038781"/>
    </source>
</evidence>
<dbReference type="PANTHER" id="PTHR43357:SF3">
    <property type="entry name" value="FE(3+)-TRANSPORT SYSTEM PERMEASE PROTEIN FBPB 2"/>
    <property type="match status" value="1"/>
</dbReference>
<feature type="region of interest" description="Disordered" evidence="19">
    <location>
        <begin position="1"/>
        <end position="33"/>
    </location>
</feature>
<feature type="transmembrane region" description="Helical" evidence="18">
    <location>
        <begin position="424"/>
        <end position="449"/>
    </location>
</feature>
<dbReference type="PROSITE" id="PS50893">
    <property type="entry name" value="ABC_TRANSPORTER_2"/>
    <property type="match status" value="1"/>
</dbReference>
<dbReference type="eggNOG" id="arCOG00177">
    <property type="taxonomic scope" value="Archaea"/>
</dbReference>
<keyword evidence="5" id="KW-0500">Molybdenum</keyword>
<dbReference type="FunFam" id="3.40.50.300:FF:000425">
    <property type="entry name" value="Probable ABC transporter, ATP-binding subunit"/>
    <property type="match status" value="1"/>
</dbReference>
<feature type="domain" description="ABC transporter" evidence="20">
    <location>
        <begin position="614"/>
        <end position="846"/>
    </location>
</feature>
<feature type="transmembrane region" description="Helical" evidence="18">
    <location>
        <begin position="520"/>
        <end position="543"/>
    </location>
</feature>
<dbReference type="Proteomes" id="UP000011688">
    <property type="component" value="Unassembled WGS sequence"/>
</dbReference>
<dbReference type="AlphaFoldDB" id="L9X8D7"/>
<dbReference type="InterPro" id="IPR008995">
    <property type="entry name" value="Mo/tungstate-bd_C_term_dom"/>
</dbReference>
<keyword evidence="9" id="KW-0067">ATP-binding</keyword>
<dbReference type="PROSITE" id="PS50928">
    <property type="entry name" value="ABC_TM1"/>
    <property type="match status" value="2"/>
</dbReference>
<feature type="transmembrane region" description="Helical" evidence="18">
    <location>
        <begin position="312"/>
        <end position="335"/>
    </location>
</feature>
<dbReference type="InterPro" id="IPR027417">
    <property type="entry name" value="P-loop_NTPase"/>
</dbReference>
<comment type="subcellular location">
    <subcellularLocation>
        <location evidence="2">Cell inner membrane</location>
        <topology evidence="2">Multi-pass membrane protein</topology>
    </subcellularLocation>
    <subcellularLocation>
        <location evidence="18">Cell membrane</location>
        <topology evidence="18">Multi-pass membrane protein</topology>
    </subcellularLocation>
    <subcellularLocation>
        <location evidence="1">Cell membrane</location>
        <topology evidence="1">Peripheral membrane protein</topology>
    </subcellularLocation>
</comment>
<dbReference type="GO" id="GO:0005524">
    <property type="term" value="F:ATP binding"/>
    <property type="evidence" value="ECO:0007669"/>
    <property type="project" value="UniProtKB-KW"/>
</dbReference>
<dbReference type="OrthoDB" id="169977at2157"/>
<evidence type="ECO:0000256" key="1">
    <source>
        <dbReference type="ARBA" id="ARBA00004202"/>
    </source>
</evidence>
<evidence type="ECO:0000256" key="15">
    <source>
        <dbReference type="ARBA" id="ARBA00041133"/>
    </source>
</evidence>
<protein>
    <recommendedName>
        <fullName evidence="15">Molybdate/tungstate import ATP-binding protein WtpC</fullName>
        <ecNumber evidence="14">7.3.2.6</ecNumber>
    </recommendedName>
</protein>
<feature type="transmembrane region" description="Helical" evidence="18">
    <location>
        <begin position="115"/>
        <end position="140"/>
    </location>
</feature>
<accession>L9X8D7</accession>
<dbReference type="InterPro" id="IPR000515">
    <property type="entry name" value="MetI-like"/>
</dbReference>
<comment type="subunit">
    <text evidence="13">The complex is composed of two ATP-binding proteins (WtpC), two transmembrane proteins (WtpB) and a solute-binding protein (WtpA).</text>
</comment>
<evidence type="ECO:0000256" key="14">
    <source>
        <dbReference type="ARBA" id="ARBA00039025"/>
    </source>
</evidence>
<feature type="transmembrane region" description="Helical" evidence="18">
    <location>
        <begin position="494"/>
        <end position="513"/>
    </location>
</feature>
<feature type="transmembrane region" description="Helical" evidence="18">
    <location>
        <begin position="37"/>
        <end position="60"/>
    </location>
</feature>
<dbReference type="SUPFAM" id="SSF161098">
    <property type="entry name" value="MetI-like"/>
    <property type="match status" value="2"/>
</dbReference>
<evidence type="ECO:0000256" key="18">
    <source>
        <dbReference type="RuleBase" id="RU363032"/>
    </source>
</evidence>
<feature type="transmembrane region" description="Helical" evidence="18">
    <location>
        <begin position="207"/>
        <end position="229"/>
    </location>
</feature>
<dbReference type="InterPro" id="IPR035906">
    <property type="entry name" value="MetI-like_sf"/>
</dbReference>
<keyword evidence="4" id="KW-1003">Cell membrane</keyword>
<dbReference type="EMBL" id="AOIB01000021">
    <property type="protein sequence ID" value="ELY57989.1"/>
    <property type="molecule type" value="Genomic_DNA"/>
</dbReference>
<evidence type="ECO:0000256" key="16">
    <source>
        <dbReference type="ARBA" id="ARBA00047936"/>
    </source>
</evidence>
<dbReference type="Pfam" id="PF00005">
    <property type="entry name" value="ABC_tran"/>
    <property type="match status" value="1"/>
</dbReference>
<comment type="similarity">
    <text evidence="12">Belongs to the ABC transporter superfamily. Sulfate/tungstate importer (TC 3.A.1.6) family.</text>
</comment>
<dbReference type="GO" id="GO:0043190">
    <property type="term" value="C:ATP-binding cassette (ABC) transporter complex"/>
    <property type="evidence" value="ECO:0007669"/>
    <property type="project" value="InterPro"/>
</dbReference>
<evidence type="ECO:0000256" key="7">
    <source>
        <dbReference type="ARBA" id="ARBA00022692"/>
    </source>
</evidence>
<evidence type="ECO:0000256" key="12">
    <source>
        <dbReference type="ARBA" id="ARBA00038307"/>
    </source>
</evidence>
<dbReference type="SUPFAM" id="SSF50331">
    <property type="entry name" value="MOP-like"/>
    <property type="match status" value="1"/>
</dbReference>
<feature type="transmembrane region" description="Helical" evidence="18">
    <location>
        <begin position="261"/>
        <end position="279"/>
    </location>
</feature>
<evidence type="ECO:0000256" key="6">
    <source>
        <dbReference type="ARBA" id="ARBA00022519"/>
    </source>
</evidence>
<evidence type="ECO:0000256" key="9">
    <source>
        <dbReference type="ARBA" id="ARBA00022840"/>
    </source>
</evidence>
<evidence type="ECO:0000256" key="8">
    <source>
        <dbReference type="ARBA" id="ARBA00022741"/>
    </source>
</evidence>
<dbReference type="Gene3D" id="3.40.50.300">
    <property type="entry name" value="P-loop containing nucleotide triphosphate hydrolases"/>
    <property type="match status" value="1"/>
</dbReference>
<dbReference type="Pfam" id="PF00528">
    <property type="entry name" value="BPD_transp_1"/>
    <property type="match status" value="2"/>
</dbReference>
<organism evidence="22 23">
    <name type="scientific">Natronococcus amylolyticus DSM 10524</name>
    <dbReference type="NCBI Taxonomy" id="1227497"/>
    <lineage>
        <taxon>Archaea</taxon>
        <taxon>Methanobacteriati</taxon>
        <taxon>Methanobacteriota</taxon>
        <taxon>Stenosarchaea group</taxon>
        <taxon>Halobacteria</taxon>
        <taxon>Halobacteriales</taxon>
        <taxon>Natrialbaceae</taxon>
        <taxon>Natronococcus</taxon>
    </lineage>
</organism>
<evidence type="ECO:0000313" key="23">
    <source>
        <dbReference type="Proteomes" id="UP000011688"/>
    </source>
</evidence>
<evidence type="ECO:0000256" key="11">
    <source>
        <dbReference type="ARBA" id="ARBA00023136"/>
    </source>
</evidence>
<keyword evidence="8" id="KW-0547">Nucleotide-binding</keyword>
<feature type="transmembrane region" description="Helical" evidence="18">
    <location>
        <begin position="355"/>
        <end position="378"/>
    </location>
</feature>
<evidence type="ECO:0000256" key="2">
    <source>
        <dbReference type="ARBA" id="ARBA00004429"/>
    </source>
</evidence>
<dbReference type="InterPro" id="IPR013611">
    <property type="entry name" value="Transp-assoc_OB_typ2"/>
</dbReference>
<dbReference type="GO" id="GO:0016887">
    <property type="term" value="F:ATP hydrolysis activity"/>
    <property type="evidence" value="ECO:0007669"/>
    <property type="project" value="InterPro"/>
</dbReference>
<dbReference type="RefSeq" id="WP_005555500.1">
    <property type="nucleotide sequence ID" value="NZ_AOIB01000021.1"/>
</dbReference>
<comment type="catalytic activity">
    <reaction evidence="16">
        <text>tungstate(in) + ATP + H2O = tungstate(out) + ADP + phosphate + H(+)</text>
        <dbReference type="Rhea" id="RHEA:35027"/>
        <dbReference type="ChEBI" id="CHEBI:15377"/>
        <dbReference type="ChEBI" id="CHEBI:15378"/>
        <dbReference type="ChEBI" id="CHEBI:30616"/>
        <dbReference type="ChEBI" id="CHEBI:43474"/>
        <dbReference type="ChEBI" id="CHEBI:46502"/>
        <dbReference type="ChEBI" id="CHEBI:456216"/>
        <dbReference type="EC" id="7.3.2.6"/>
    </reaction>
</comment>
<evidence type="ECO:0000256" key="19">
    <source>
        <dbReference type="SAM" id="MobiDB-lite"/>
    </source>
</evidence>
<feature type="domain" description="ABC transmembrane type-1" evidence="21">
    <location>
        <begin position="352"/>
        <end position="542"/>
    </location>
</feature>
<gene>
    <name evidence="22" type="ORF">C491_09349</name>
</gene>
<dbReference type="PROSITE" id="PS00211">
    <property type="entry name" value="ABC_TRANSPORTER_1"/>
    <property type="match status" value="1"/>
</dbReference>
<reference evidence="22 23" key="1">
    <citation type="journal article" date="2014" name="PLoS Genet.">
        <title>Phylogenetically driven sequencing of extremely halophilic archaea reveals strategies for static and dynamic osmo-response.</title>
        <authorList>
            <person name="Becker E.A."/>
            <person name="Seitzer P.M."/>
            <person name="Tritt A."/>
            <person name="Larsen D."/>
            <person name="Krusor M."/>
            <person name="Yao A.I."/>
            <person name="Wu D."/>
            <person name="Madern D."/>
            <person name="Eisen J.A."/>
            <person name="Darling A.E."/>
            <person name="Facciotti M.T."/>
        </authorList>
    </citation>
    <scope>NUCLEOTIDE SEQUENCE [LARGE SCALE GENOMIC DNA]</scope>
    <source>
        <strain evidence="22 23">DSM 10524</strain>
    </source>
</reference>
<sequence>MSSLSPFETVDDYPDEEHRRREDGPDEDDDERTPVGLTLLAGAVAATVVIPVVWIGVVALSVDLDRAASIVLRRGMLDVLLNTVVLIVAVTTLSVLIAVPLAFLTVLTDLPFKRFWIVALSLPLVVPSFVSAFSFVSVWGPQGRLQSVLAPLGVESLPEIYGMPGTVFVLTLYNYPFVYLTTIAGLRALDKTYVDAARSLETGIRGVFVRIVLPMVKPAIAAGALLTALETAGDFGVPAILRLSVFTRQIYLEYNALAHDYAAMLSLHLVAITLVILLVESQVRSHERIHGSARGNSGPYTIRLGRWRWPALIVPAAIVALAILVPVGFLFSWLVTGPDAYAGSFGFEPGYAINSVYVSALAAAVAACLALPVAYLAARHPAPLSGTLERATYVGFAVPGVVIGLSLVYFATRYLPSVYQTVPLVVFAYVVLYLPLAVGSTRAAILYVNPQFVEAARSLGNTPFQAFRRITLPLVFPGVVAGAALVFLHGMKELPATLLLRPIGFDTLATFIWAAERNAYYGYAAVPALVLVFISGLSILGVVSREYPDTLAALRKWRRNRGDAADVGEEPFPGPDGTGDRAVMDGGTTVDAARTGSRAGSADNEGSGEREVVLELEDVRKRYDGRPAVDGISLSVRRGEILTLLGPSGCGKTTTLRLIDGLERPGGGTIRIDGETVADGETYRPAEERDVGIVFQEFALFPHKTIAENVAFGLEDAGNEERADTVAELLELVGLSAYRDSYPNELSGGQKQRVALARSLAPRPEVLLLDEPLSNLDAGLRARMRNSVQRILEEVDVTAVWVTHNQEEALSVGDRTAVMNAGRIEQLASPRALYMEPASRMVADFLGRGDYLHGRLENGVVETPLGAFDADRVSLPENEQALEVLVRPDDVAITPSSTGDGRVVGRQFNGETVRYRIEVEGGERVSSRQSHDDWYDVGTSVDVSVTATHALPAFPRA</sequence>
<feature type="transmembrane region" description="Helical" evidence="18">
    <location>
        <begin position="470"/>
        <end position="488"/>
    </location>
</feature>
<keyword evidence="10 18" id="KW-1133">Transmembrane helix</keyword>
<dbReference type="InterPro" id="IPR015853">
    <property type="entry name" value="ABC_transpr_FbpC"/>
</dbReference>
<comment type="function">
    <text evidence="17">Part of the ABC transporter complex WtpABC involved in molybdate/tungstate import. Responsible for energy coupling to the transport system.</text>
</comment>
<keyword evidence="3 18" id="KW-0813">Transport</keyword>
<dbReference type="GO" id="GO:1901238">
    <property type="term" value="F:ABC-type tungstate transporter activity"/>
    <property type="evidence" value="ECO:0007669"/>
    <property type="project" value="UniProtKB-EC"/>
</dbReference>
<proteinExistence type="inferred from homology"/>
<dbReference type="SMART" id="SM00382">
    <property type="entry name" value="AAA"/>
    <property type="match status" value="1"/>
</dbReference>
<evidence type="ECO:0000256" key="5">
    <source>
        <dbReference type="ARBA" id="ARBA00022505"/>
    </source>
</evidence>
<feature type="transmembrane region" description="Helical" evidence="18">
    <location>
        <begin position="80"/>
        <end position="103"/>
    </location>
</feature>
<dbReference type="GO" id="GO:0015408">
    <property type="term" value="F:ABC-type ferric iron transporter activity"/>
    <property type="evidence" value="ECO:0007669"/>
    <property type="project" value="InterPro"/>
</dbReference>
<keyword evidence="7 18" id="KW-0812">Transmembrane</keyword>
<dbReference type="CDD" id="cd03259">
    <property type="entry name" value="ABC_Carb_Solutes_like"/>
    <property type="match status" value="1"/>
</dbReference>
<evidence type="ECO:0000256" key="3">
    <source>
        <dbReference type="ARBA" id="ARBA00022448"/>
    </source>
</evidence>
<dbReference type="Pfam" id="PF08402">
    <property type="entry name" value="TOBE_2"/>
    <property type="match status" value="1"/>
</dbReference>
<dbReference type="STRING" id="1227497.C491_09349"/>
<comment type="similarity">
    <text evidence="18">Belongs to the binding-protein-dependent transport system permease family.</text>
</comment>
<dbReference type="Gene3D" id="1.10.3720.10">
    <property type="entry name" value="MetI-like"/>
    <property type="match status" value="2"/>
</dbReference>
<feature type="domain" description="ABC transmembrane type-1" evidence="21">
    <location>
        <begin position="80"/>
        <end position="280"/>
    </location>
</feature>
<feature type="transmembrane region" description="Helical" evidence="18">
    <location>
        <begin position="390"/>
        <end position="412"/>
    </location>
</feature>
<dbReference type="InterPro" id="IPR017871">
    <property type="entry name" value="ABC_transporter-like_CS"/>
</dbReference>
<evidence type="ECO:0000259" key="21">
    <source>
        <dbReference type="PROSITE" id="PS50928"/>
    </source>
</evidence>
<dbReference type="InterPro" id="IPR003439">
    <property type="entry name" value="ABC_transporter-like_ATP-bd"/>
</dbReference>
<keyword evidence="11 18" id="KW-0472">Membrane</keyword>
<dbReference type="eggNOG" id="arCOG00163">
    <property type="taxonomic scope" value="Archaea"/>
</dbReference>
<dbReference type="InterPro" id="IPR003593">
    <property type="entry name" value="AAA+_ATPase"/>
</dbReference>
<name>L9X8D7_9EURY</name>
<dbReference type="PATRIC" id="fig|1227497.3.peg.1926"/>
<keyword evidence="6" id="KW-0997">Cell inner membrane</keyword>
<keyword evidence="23" id="KW-1185">Reference proteome</keyword>
<evidence type="ECO:0000256" key="10">
    <source>
        <dbReference type="ARBA" id="ARBA00022989"/>
    </source>
</evidence>